<dbReference type="Proteomes" id="UP001626550">
    <property type="component" value="Unassembled WGS sequence"/>
</dbReference>
<proteinExistence type="inferred from homology"/>
<keyword evidence="3" id="KW-0210">Decarboxylase</keyword>
<protein>
    <recommendedName>
        <fullName evidence="10">Tyrosine decarboxylase</fullName>
    </recommendedName>
</protein>
<dbReference type="Pfam" id="PF00282">
    <property type="entry name" value="Pyridoxal_deC"/>
    <property type="match status" value="1"/>
</dbReference>
<dbReference type="SUPFAM" id="SSF53383">
    <property type="entry name" value="PLP-dependent transferases"/>
    <property type="match status" value="1"/>
</dbReference>
<dbReference type="EMBL" id="JBJKFK010000725">
    <property type="protein sequence ID" value="KAL3315542.1"/>
    <property type="molecule type" value="Genomic_DNA"/>
</dbReference>
<reference evidence="8 9" key="1">
    <citation type="submission" date="2024-11" db="EMBL/GenBank/DDBJ databases">
        <title>Adaptive evolution of stress response genes in parasites aligns with host niche diversity.</title>
        <authorList>
            <person name="Hahn C."/>
            <person name="Resl P."/>
        </authorList>
    </citation>
    <scope>NUCLEOTIDE SEQUENCE [LARGE SCALE GENOMIC DNA]</scope>
    <source>
        <strain evidence="8">EGGRZ-B1_66</strain>
        <tissue evidence="8">Body</tissue>
    </source>
</reference>
<evidence type="ECO:0000256" key="6">
    <source>
        <dbReference type="PIRSR" id="PIRSR602129-50"/>
    </source>
</evidence>
<feature type="region of interest" description="Disordered" evidence="7">
    <location>
        <begin position="991"/>
        <end position="1014"/>
    </location>
</feature>
<feature type="modified residue" description="N6-(pyridoxal phosphate)lysine" evidence="6">
    <location>
        <position position="317"/>
    </location>
</feature>
<evidence type="ECO:0000256" key="3">
    <source>
        <dbReference type="ARBA" id="ARBA00022793"/>
    </source>
</evidence>
<dbReference type="PANTHER" id="PTHR11999:SF70">
    <property type="entry name" value="MIP05841P"/>
    <property type="match status" value="1"/>
</dbReference>
<dbReference type="InterPro" id="IPR015424">
    <property type="entry name" value="PyrdxlP-dep_Trfase"/>
</dbReference>
<evidence type="ECO:0000256" key="1">
    <source>
        <dbReference type="ARBA" id="ARBA00001933"/>
    </source>
</evidence>
<gene>
    <name evidence="8" type="ORF">Ciccas_005822</name>
</gene>
<feature type="region of interest" description="Disordered" evidence="7">
    <location>
        <begin position="615"/>
        <end position="668"/>
    </location>
</feature>
<feature type="compositionally biased region" description="Basic and acidic residues" evidence="7">
    <location>
        <begin position="651"/>
        <end position="663"/>
    </location>
</feature>
<dbReference type="FunFam" id="3.40.640.10:FF:000025">
    <property type="entry name" value="Histidine decarboxylase"/>
    <property type="match status" value="1"/>
</dbReference>
<feature type="region of interest" description="Disordered" evidence="7">
    <location>
        <begin position="526"/>
        <end position="554"/>
    </location>
</feature>
<name>A0ABD2Q7J6_9PLAT</name>
<feature type="compositionally biased region" description="Polar residues" evidence="7">
    <location>
        <begin position="976"/>
        <end position="985"/>
    </location>
</feature>
<comment type="caution">
    <text evidence="8">The sequence shown here is derived from an EMBL/GenBank/DDBJ whole genome shotgun (WGS) entry which is preliminary data.</text>
</comment>
<keyword evidence="5" id="KW-0456">Lyase</keyword>
<organism evidence="8 9">
    <name type="scientific">Cichlidogyrus casuarinus</name>
    <dbReference type="NCBI Taxonomy" id="1844966"/>
    <lineage>
        <taxon>Eukaryota</taxon>
        <taxon>Metazoa</taxon>
        <taxon>Spiralia</taxon>
        <taxon>Lophotrochozoa</taxon>
        <taxon>Platyhelminthes</taxon>
        <taxon>Monogenea</taxon>
        <taxon>Monopisthocotylea</taxon>
        <taxon>Dactylogyridea</taxon>
        <taxon>Ancyrocephalidae</taxon>
        <taxon>Cichlidogyrus</taxon>
    </lineage>
</organism>
<dbReference type="InterPro" id="IPR015422">
    <property type="entry name" value="PyrdxlP-dep_Trfase_small"/>
</dbReference>
<feature type="compositionally biased region" description="Basic and acidic residues" evidence="7">
    <location>
        <begin position="624"/>
        <end position="635"/>
    </location>
</feature>
<feature type="region of interest" description="Disordered" evidence="7">
    <location>
        <begin position="735"/>
        <end position="764"/>
    </location>
</feature>
<dbReference type="InterPro" id="IPR010977">
    <property type="entry name" value="Aromatic_deC"/>
</dbReference>
<dbReference type="CDD" id="cd06450">
    <property type="entry name" value="DOPA_deC_like"/>
    <property type="match status" value="1"/>
</dbReference>
<sequence>MQPASQFKSAMSTDDFRIWGKKMVDYICEYLDGLEDRNVIPDVEPGYLRPMIPESAPEEPEQWPEIFNDIDNLIMPGITHWQHPRFHAYFPAGNSFPSIMGDMLGDALGTIGFSWAASPAMAELEIVVLDWLAKLMVLPKQFTHEGTGGGALQGSASDSILCSMLAARYQAIENHKDYFEQAGNSFPETAVLSRLVAYCSNLAHSSVEKAGMISFVNVRQVDIDEEFSMRIEALEETILASEDIKQGFIPFYVCATLGTTACCSFDNVSKIGPIARRYNLWFHIDGAYGVNSCICPEFRHYLDGVELADSVNFNPNKWLLTNFDASVLWVADKNVLTRSMVVNPVYLQHKFSSKAIDFRHWGIPLSRRFRALKLWFVIRNYGAKGLRAYIRNHVRLAKLFASLVESDPQFEIVGKVELGLVCFRIKGSNVLTQCLIRTINESRELHVVPAVVNDLYIIRFAVCREDASDDDIHHAWKIIRHFADLIINAEATLRQWRVHTRENSIRKKRRARAAASALNLKEHLAEGNKESNLDNVPEVEEKEYSDADSEDDQDDLGELETMDMHDDDIIELATERLMDLKEIEAKEAYDVLAQQLRNLGVTEVKNYEECDLENNGLSEITEESTAKELTTKELPEPETPDPAPPSVVFETPDKEQKPEEHAYHNTRRMGRFKSLSYAIALQGYDKVAQESNRISQHNPDESLRLSTQLMQSEGASFLNGTLDGNLGEKLGQDAVSSTPFARAERSSRRFSSFNPPSGGNMNPSGGTPVVARLASMLMNASGNATMNTTSLRSNRSSMRPSVIEDVKAEPSEKSTALNQTQTPITEVSQINRSTRKFPNGHNTPWRIGMNQEDDIDEVFACETDLGVGTPSKESTLTRLRRQTLLKMISDPISSKNRRSARFLRDQRRLTTLIQDYEPRERPKSEYSRRPTVQVCENLHKVMNHDQHLDDGILVDLKRRNKSMIEAGSFSPELEQSPINNDSLTQHLSNTTNEIQNKPLNNTTEHPIPEEDEAS</sequence>
<dbReference type="Gene3D" id="3.90.1150.10">
    <property type="entry name" value="Aspartate Aminotransferase, domain 1"/>
    <property type="match status" value="1"/>
</dbReference>
<dbReference type="InterPro" id="IPR002129">
    <property type="entry name" value="PyrdxlP-dep_de-COase"/>
</dbReference>
<evidence type="ECO:0000256" key="2">
    <source>
        <dbReference type="ARBA" id="ARBA00009533"/>
    </source>
</evidence>
<dbReference type="FunFam" id="1.20.1340.10:FF:000001">
    <property type="entry name" value="Histidine decarboxylase"/>
    <property type="match status" value="1"/>
</dbReference>
<dbReference type="PANTHER" id="PTHR11999">
    <property type="entry name" value="GROUP II PYRIDOXAL-5-PHOSPHATE DECARBOXYLASE"/>
    <property type="match status" value="1"/>
</dbReference>
<feature type="compositionally biased region" description="Polar residues" evidence="7">
    <location>
        <begin position="991"/>
        <end position="1004"/>
    </location>
</feature>
<dbReference type="Gene3D" id="1.20.1340.10">
    <property type="entry name" value="dopa decarboxylase, N-terminal domain"/>
    <property type="match status" value="1"/>
</dbReference>
<keyword evidence="9" id="KW-1185">Reference proteome</keyword>
<evidence type="ECO:0008006" key="10">
    <source>
        <dbReference type="Google" id="ProtNLM"/>
    </source>
</evidence>
<feature type="compositionally biased region" description="Acidic residues" evidence="7">
    <location>
        <begin position="537"/>
        <end position="554"/>
    </location>
</feature>
<dbReference type="InterPro" id="IPR015421">
    <property type="entry name" value="PyrdxlP-dep_Trfase_major"/>
</dbReference>
<evidence type="ECO:0000256" key="7">
    <source>
        <dbReference type="SAM" id="MobiDB-lite"/>
    </source>
</evidence>
<keyword evidence="4 6" id="KW-0663">Pyridoxal phosphate</keyword>
<evidence type="ECO:0000256" key="5">
    <source>
        <dbReference type="ARBA" id="ARBA00023239"/>
    </source>
</evidence>
<dbReference type="Gene3D" id="3.40.640.10">
    <property type="entry name" value="Type I PLP-dependent aspartate aminotransferase-like (Major domain)"/>
    <property type="match status" value="1"/>
</dbReference>
<feature type="region of interest" description="Disordered" evidence="7">
    <location>
        <begin position="966"/>
        <end position="985"/>
    </location>
</feature>
<evidence type="ECO:0000256" key="4">
    <source>
        <dbReference type="ARBA" id="ARBA00022898"/>
    </source>
</evidence>
<dbReference type="GO" id="GO:0016831">
    <property type="term" value="F:carboxy-lyase activity"/>
    <property type="evidence" value="ECO:0007669"/>
    <property type="project" value="UniProtKB-KW"/>
</dbReference>
<comment type="similarity">
    <text evidence="2">Belongs to the group II decarboxylase family.</text>
</comment>
<dbReference type="AlphaFoldDB" id="A0ABD2Q7J6"/>
<accession>A0ABD2Q7J6</accession>
<comment type="cofactor">
    <cofactor evidence="1 6">
        <name>pyridoxal 5'-phosphate</name>
        <dbReference type="ChEBI" id="CHEBI:597326"/>
    </cofactor>
</comment>
<evidence type="ECO:0000313" key="9">
    <source>
        <dbReference type="Proteomes" id="UP001626550"/>
    </source>
</evidence>
<evidence type="ECO:0000313" key="8">
    <source>
        <dbReference type="EMBL" id="KAL3315542.1"/>
    </source>
</evidence>
<feature type="compositionally biased region" description="Low complexity" evidence="7">
    <location>
        <begin position="749"/>
        <end position="764"/>
    </location>
</feature>
<dbReference type="PRINTS" id="PR00800">
    <property type="entry name" value="YHDCRBOXLASE"/>
</dbReference>